<proteinExistence type="predicted"/>
<dbReference type="AlphaFoldDB" id="A0A9Q1K2R7"/>
<sequence length="327" mass="37591">MHHQTQVLTATLDDRTLLSEAAGYRKVSNTQSKPQNAKDRMTQYNEDTFPNVHELIGRKQKNQHQTETRWLEKYDPWDTSLNLPKRKVLIDEEDQRRRRWNVERGQPPIGRIHEVMLERGGHVRKRDRDEQLPKEHGRGKIIKRIDYHIVALLVEADLKHNPNKEDLVSCPQQLQLESNDVHIIHIAMDNFNTLYLLLMIQCRNLHIPYVPDNMTTVAQAQQGKKVTQMHTHSSQPYTSGTACGSQNVIDCLSADDMYYCSLEFLELVDQVESMAREKMQQKKRMGFSLPSFSLGTSPEKEPCATHSIDTTPATLQFALSPKTAPSG</sequence>
<dbReference type="OrthoDB" id="1001981at2759"/>
<comment type="caution">
    <text evidence="1">The sequence shown here is derived from an EMBL/GenBank/DDBJ whole genome shotgun (WGS) entry which is preliminary data.</text>
</comment>
<keyword evidence="2" id="KW-1185">Reference proteome</keyword>
<accession>A0A9Q1K2R7</accession>
<organism evidence="1 2">
    <name type="scientific">Carnegiea gigantea</name>
    <dbReference type="NCBI Taxonomy" id="171969"/>
    <lineage>
        <taxon>Eukaryota</taxon>
        <taxon>Viridiplantae</taxon>
        <taxon>Streptophyta</taxon>
        <taxon>Embryophyta</taxon>
        <taxon>Tracheophyta</taxon>
        <taxon>Spermatophyta</taxon>
        <taxon>Magnoliopsida</taxon>
        <taxon>eudicotyledons</taxon>
        <taxon>Gunneridae</taxon>
        <taxon>Pentapetalae</taxon>
        <taxon>Caryophyllales</taxon>
        <taxon>Cactineae</taxon>
        <taxon>Cactaceae</taxon>
        <taxon>Cactoideae</taxon>
        <taxon>Echinocereeae</taxon>
        <taxon>Carnegiea</taxon>
    </lineage>
</organism>
<dbReference type="EMBL" id="JAKOGI010000392">
    <property type="protein sequence ID" value="KAJ8435724.1"/>
    <property type="molecule type" value="Genomic_DNA"/>
</dbReference>
<gene>
    <name evidence="1" type="ORF">Cgig2_002681</name>
</gene>
<dbReference type="Proteomes" id="UP001153076">
    <property type="component" value="Unassembled WGS sequence"/>
</dbReference>
<evidence type="ECO:0000313" key="1">
    <source>
        <dbReference type="EMBL" id="KAJ8435724.1"/>
    </source>
</evidence>
<name>A0A9Q1K2R7_9CARY</name>
<evidence type="ECO:0000313" key="2">
    <source>
        <dbReference type="Proteomes" id="UP001153076"/>
    </source>
</evidence>
<protein>
    <submittedName>
        <fullName evidence="1">Uncharacterized protein</fullName>
    </submittedName>
</protein>
<reference evidence="1" key="1">
    <citation type="submission" date="2022-04" db="EMBL/GenBank/DDBJ databases">
        <title>Carnegiea gigantea Genome sequencing and assembly v2.</title>
        <authorList>
            <person name="Copetti D."/>
            <person name="Sanderson M.J."/>
            <person name="Burquez A."/>
            <person name="Wojciechowski M.F."/>
        </authorList>
    </citation>
    <scope>NUCLEOTIDE SEQUENCE</scope>
    <source>
        <strain evidence="1">SGP5-SGP5p</strain>
        <tissue evidence="1">Aerial part</tissue>
    </source>
</reference>